<evidence type="ECO:0000259" key="2">
    <source>
        <dbReference type="SMART" id="SM00955"/>
    </source>
</evidence>
<gene>
    <name evidence="3" type="ORF">L210DRAFT_943851</name>
</gene>
<reference evidence="3" key="2">
    <citation type="journal article" date="2020" name="Nat. Commun.">
        <title>Large-scale genome sequencing of mycorrhizal fungi provides insights into the early evolution of symbiotic traits.</title>
        <authorList>
            <person name="Miyauchi S."/>
            <person name="Kiss E."/>
            <person name="Kuo A."/>
            <person name="Drula E."/>
            <person name="Kohler A."/>
            <person name="Sanchez-Garcia M."/>
            <person name="Morin E."/>
            <person name="Andreopoulos B."/>
            <person name="Barry K.W."/>
            <person name="Bonito G."/>
            <person name="Buee M."/>
            <person name="Carver A."/>
            <person name="Chen C."/>
            <person name="Cichocki N."/>
            <person name="Clum A."/>
            <person name="Culley D."/>
            <person name="Crous P.W."/>
            <person name="Fauchery L."/>
            <person name="Girlanda M."/>
            <person name="Hayes R.D."/>
            <person name="Keri Z."/>
            <person name="LaButti K."/>
            <person name="Lipzen A."/>
            <person name="Lombard V."/>
            <person name="Magnuson J."/>
            <person name="Maillard F."/>
            <person name="Murat C."/>
            <person name="Nolan M."/>
            <person name="Ohm R.A."/>
            <person name="Pangilinan J."/>
            <person name="Pereira M.F."/>
            <person name="Perotto S."/>
            <person name="Peter M."/>
            <person name="Pfister S."/>
            <person name="Riley R."/>
            <person name="Sitrit Y."/>
            <person name="Stielow J.B."/>
            <person name="Szollosi G."/>
            <person name="Zifcakova L."/>
            <person name="Stursova M."/>
            <person name="Spatafora J.W."/>
            <person name="Tedersoo L."/>
            <person name="Vaario L.M."/>
            <person name="Yamada A."/>
            <person name="Yan M."/>
            <person name="Wang P."/>
            <person name="Xu J."/>
            <person name="Bruns T."/>
            <person name="Baldrian P."/>
            <person name="Vilgalys R."/>
            <person name="Dunand C."/>
            <person name="Henrissat B."/>
            <person name="Grigoriev I.V."/>
            <person name="Hibbett D."/>
            <person name="Nagy L.G."/>
            <person name="Martin F.M."/>
        </authorList>
    </citation>
    <scope>NUCLEOTIDE SEQUENCE</scope>
    <source>
        <strain evidence="3">BED1</strain>
    </source>
</reference>
<evidence type="ECO:0000313" key="4">
    <source>
        <dbReference type="Proteomes" id="UP001194468"/>
    </source>
</evidence>
<keyword evidence="4" id="KW-1185">Reference proteome</keyword>
<dbReference type="GO" id="GO:0000932">
    <property type="term" value="C:P-body"/>
    <property type="evidence" value="ECO:0007669"/>
    <property type="project" value="TreeGrafter"/>
</dbReference>
<feature type="compositionally biased region" description="Basic and acidic residues" evidence="1">
    <location>
        <begin position="77"/>
        <end position="88"/>
    </location>
</feature>
<dbReference type="PANTHER" id="PTHR23355">
    <property type="entry name" value="RIBONUCLEASE"/>
    <property type="match status" value="1"/>
</dbReference>
<dbReference type="GO" id="GO:0006402">
    <property type="term" value="P:mRNA catabolic process"/>
    <property type="evidence" value="ECO:0007669"/>
    <property type="project" value="TreeGrafter"/>
</dbReference>
<dbReference type="EMBL" id="WHUW01000012">
    <property type="protein sequence ID" value="KAF8440374.1"/>
    <property type="molecule type" value="Genomic_DNA"/>
</dbReference>
<accession>A0AAD4GEU2</accession>
<dbReference type="Pfam" id="PF00773">
    <property type="entry name" value="RNB"/>
    <property type="match status" value="1"/>
</dbReference>
<evidence type="ECO:0000256" key="1">
    <source>
        <dbReference type="SAM" id="MobiDB-lite"/>
    </source>
</evidence>
<reference evidence="3" key="1">
    <citation type="submission" date="2019-10" db="EMBL/GenBank/DDBJ databases">
        <authorList>
            <consortium name="DOE Joint Genome Institute"/>
            <person name="Kuo A."/>
            <person name="Miyauchi S."/>
            <person name="Kiss E."/>
            <person name="Drula E."/>
            <person name="Kohler A."/>
            <person name="Sanchez-Garcia M."/>
            <person name="Andreopoulos B."/>
            <person name="Barry K.W."/>
            <person name="Bonito G."/>
            <person name="Buee M."/>
            <person name="Carver A."/>
            <person name="Chen C."/>
            <person name="Cichocki N."/>
            <person name="Clum A."/>
            <person name="Culley D."/>
            <person name="Crous P.W."/>
            <person name="Fauchery L."/>
            <person name="Girlanda M."/>
            <person name="Hayes R."/>
            <person name="Keri Z."/>
            <person name="LaButti K."/>
            <person name="Lipzen A."/>
            <person name="Lombard V."/>
            <person name="Magnuson J."/>
            <person name="Maillard F."/>
            <person name="Morin E."/>
            <person name="Murat C."/>
            <person name="Nolan M."/>
            <person name="Ohm R."/>
            <person name="Pangilinan J."/>
            <person name="Pereira M."/>
            <person name="Perotto S."/>
            <person name="Peter M."/>
            <person name="Riley R."/>
            <person name="Sitrit Y."/>
            <person name="Stielow B."/>
            <person name="Szollosi G."/>
            <person name="Zifcakova L."/>
            <person name="Stursova M."/>
            <person name="Spatafora J.W."/>
            <person name="Tedersoo L."/>
            <person name="Vaario L.-M."/>
            <person name="Yamada A."/>
            <person name="Yan M."/>
            <person name="Wang P."/>
            <person name="Xu J."/>
            <person name="Bruns T."/>
            <person name="Baldrian P."/>
            <person name="Vilgalys R."/>
            <person name="Henrissat B."/>
            <person name="Grigoriev I.V."/>
            <person name="Hibbett D."/>
            <person name="Nagy L.G."/>
            <person name="Martin F.M."/>
        </authorList>
    </citation>
    <scope>NUCLEOTIDE SEQUENCE</scope>
    <source>
        <strain evidence="3">BED1</strain>
    </source>
</reference>
<feature type="region of interest" description="Disordered" evidence="1">
    <location>
        <begin position="70"/>
        <end position="107"/>
    </location>
</feature>
<feature type="domain" description="RNB" evidence="2">
    <location>
        <begin position="482"/>
        <end position="838"/>
    </location>
</feature>
<dbReference type="GO" id="GO:0003723">
    <property type="term" value="F:RNA binding"/>
    <property type="evidence" value="ECO:0007669"/>
    <property type="project" value="InterPro"/>
</dbReference>
<dbReference type="SMART" id="SM00955">
    <property type="entry name" value="RNB"/>
    <property type="match status" value="1"/>
</dbReference>
<sequence>MHCRGAQRLGFRDILEKCLQHEARSISCPSQRSYSSVSQGSVPDDTTRVTKITQQLLNAASRSQILPASGWKHRKSLRGEEKRLEKDIQSAGSPRRPPTKQLAAWQDAAGDSALELDESDESRANDIPTPGTYVDIRRGLTSASGIVLGHALVDNRNYILSLSLSGDILTHYVADVFFEIPQMVPLNLAERAGITPSPTRKTEISARVEILRRLREVERQVAQSYCAIGSRNIALYPLVRSPTPNEWSTVTVPQAAKLISDPQRMDYYNLLATHRYLMNHTVEFVPHFNSHRTVQVWAVRPQSHVDKLAAVRDLIHQSSPAIDSFVSKARSIMVANRKRSMESWNEPPTQELDLDIRYTREDRLIIDVLLYSLHRRRHVRADPYSLVVTTILKKLEVAEVIDNAVLHQVLVDLGHLAPWDDLVSRWSELDLDHTPHEESAKVIIEEEIVQKNLSKMAVANLQNNSPLGPEDLYTRDPVERLRHDFGNLPVYVVDDVGAEELDDGLSIEPVTSEPGAAWIHVHVADPTAIIPPTHVFAQAARKMGSTAYFTHRTWPMLPKSLTLSKMSLGANSRSGQPERVLTFSFKLNASGDMVDHKIQAALVRNVVMVDYDSVDHLLGSVRDYESFRPFDLLDRPSTPPVTNLSADHVNNLRSITEAISRHRQRNLASSNYFYTALSKAKITVRPKPLIGTPLDCPDPYRFRGFPSFAYEVVGQQMQSSGSRMIISECMKAACRVASRWSLEHGVPMLRRTSKPPVCLGDSQAVQKLLAMRDSDGHVDFYSVQKSKLFIPAVEHTLEPAMHWSMGIPDGEGYIRVTSPLRRYSDLVAHWQIKHALLNPGTNAPMFLPAWLEEYAPEIKRKEKEYKQAERLNTDFWALSYIKRFMEDPHPASDRHDPLRFLKASVSGARLDGTGMVSSFICHIPSLGLFGSLPAPSSEVLGAGDVVNVRVKAVEMGSQPRLHLSLREG</sequence>
<dbReference type="InterPro" id="IPR050180">
    <property type="entry name" value="RNR_Ribonuclease"/>
</dbReference>
<dbReference type="GO" id="GO:0000175">
    <property type="term" value="F:3'-5'-RNA exonuclease activity"/>
    <property type="evidence" value="ECO:0007669"/>
    <property type="project" value="TreeGrafter"/>
</dbReference>
<dbReference type="Proteomes" id="UP001194468">
    <property type="component" value="Unassembled WGS sequence"/>
</dbReference>
<dbReference type="InterPro" id="IPR012340">
    <property type="entry name" value="NA-bd_OB-fold"/>
</dbReference>
<evidence type="ECO:0000313" key="3">
    <source>
        <dbReference type="EMBL" id="KAF8440374.1"/>
    </source>
</evidence>
<dbReference type="InterPro" id="IPR001900">
    <property type="entry name" value="RNase_II/R"/>
</dbReference>
<protein>
    <recommendedName>
        <fullName evidence="2">RNB domain-containing protein</fullName>
    </recommendedName>
</protein>
<organism evidence="3 4">
    <name type="scientific">Boletus edulis BED1</name>
    <dbReference type="NCBI Taxonomy" id="1328754"/>
    <lineage>
        <taxon>Eukaryota</taxon>
        <taxon>Fungi</taxon>
        <taxon>Dikarya</taxon>
        <taxon>Basidiomycota</taxon>
        <taxon>Agaricomycotina</taxon>
        <taxon>Agaricomycetes</taxon>
        <taxon>Agaricomycetidae</taxon>
        <taxon>Boletales</taxon>
        <taxon>Boletineae</taxon>
        <taxon>Boletaceae</taxon>
        <taxon>Boletoideae</taxon>
        <taxon>Boletus</taxon>
    </lineage>
</organism>
<name>A0AAD4GEU2_BOLED</name>
<dbReference type="AlphaFoldDB" id="A0AAD4GEU2"/>
<dbReference type="SUPFAM" id="SSF50249">
    <property type="entry name" value="Nucleic acid-binding proteins"/>
    <property type="match status" value="1"/>
</dbReference>
<dbReference type="PANTHER" id="PTHR23355:SF65">
    <property type="entry name" value="EXORIBONUCLEASE CYT-4, PUTATIVE (AFU_ORTHOLOGUE AFUA_7G01550)-RELATED"/>
    <property type="match status" value="1"/>
</dbReference>
<proteinExistence type="predicted"/>
<comment type="caution">
    <text evidence="3">The sequence shown here is derived from an EMBL/GenBank/DDBJ whole genome shotgun (WGS) entry which is preliminary data.</text>
</comment>